<dbReference type="RefSeq" id="XP_053024381.1">
    <property type="nucleotide sequence ID" value="XM_053160403.1"/>
</dbReference>
<dbReference type="GeneID" id="77801298"/>
<dbReference type="EMBL" id="CP110430">
    <property type="protein sequence ID" value="WAQ88826.1"/>
    <property type="molecule type" value="Genomic_DNA"/>
</dbReference>
<sequence>MASPAFPFAAAPFAIPIISSIAPCRLGATCPPWELLPDPPILFTGSSAERALLLLY</sequence>
<dbReference type="Proteomes" id="UP001164743">
    <property type="component" value="Chromosome 10A"/>
</dbReference>
<reference evidence="1" key="1">
    <citation type="submission" date="2022-10" db="EMBL/GenBank/DDBJ databases">
        <title>Puccinia triticina Genome sequencing and assembly.</title>
        <authorList>
            <person name="Li C."/>
        </authorList>
    </citation>
    <scope>NUCLEOTIDE SEQUENCE</scope>
    <source>
        <strain evidence="1">Pt15</strain>
    </source>
</reference>
<keyword evidence="2" id="KW-1185">Reference proteome</keyword>
<evidence type="ECO:0000313" key="1">
    <source>
        <dbReference type="EMBL" id="WAQ88826.1"/>
    </source>
</evidence>
<proteinExistence type="predicted"/>
<gene>
    <name evidence="1" type="ORF">PtA15_10A246</name>
</gene>
<organism evidence="1 2">
    <name type="scientific">Puccinia triticina</name>
    <dbReference type="NCBI Taxonomy" id="208348"/>
    <lineage>
        <taxon>Eukaryota</taxon>
        <taxon>Fungi</taxon>
        <taxon>Dikarya</taxon>
        <taxon>Basidiomycota</taxon>
        <taxon>Pucciniomycotina</taxon>
        <taxon>Pucciniomycetes</taxon>
        <taxon>Pucciniales</taxon>
        <taxon>Pucciniaceae</taxon>
        <taxon>Puccinia</taxon>
    </lineage>
</organism>
<evidence type="ECO:0000313" key="2">
    <source>
        <dbReference type="Proteomes" id="UP001164743"/>
    </source>
</evidence>
<accession>A0ABY7CXH9</accession>
<protein>
    <submittedName>
        <fullName evidence="1">Uncharacterized protein</fullName>
    </submittedName>
</protein>
<name>A0ABY7CXH9_9BASI</name>